<comment type="caution">
    <text evidence="10">The sequence shown here is derived from an EMBL/GenBank/DDBJ whole genome shotgun (WGS) entry which is preliminary data.</text>
</comment>
<feature type="region of interest" description="Disordered" evidence="9">
    <location>
        <begin position="729"/>
        <end position="801"/>
    </location>
</feature>
<dbReference type="GO" id="GO:0031514">
    <property type="term" value="C:motile cilium"/>
    <property type="evidence" value="ECO:0007669"/>
    <property type="project" value="UniProtKB-SubCell"/>
</dbReference>
<dbReference type="Gene3D" id="2.20.110.10">
    <property type="entry name" value="Histone H3 K4-specific methyltransferase SET7/9 N-terminal domain"/>
    <property type="match status" value="4"/>
</dbReference>
<accession>A0A0V0QCW4</accession>
<dbReference type="PANTHER" id="PTHR46613">
    <property type="entry name" value="RADIAL SPOKE HEAD 10 HOMOLOG B-RELATED"/>
    <property type="match status" value="1"/>
</dbReference>
<evidence type="ECO:0000256" key="4">
    <source>
        <dbReference type="ARBA" id="ARBA00022737"/>
    </source>
</evidence>
<dbReference type="SMART" id="SM00698">
    <property type="entry name" value="MORN"/>
    <property type="match status" value="9"/>
</dbReference>
<dbReference type="OMA" id="EGYGVMF"/>
<evidence type="ECO:0000256" key="9">
    <source>
        <dbReference type="SAM" id="MobiDB-lite"/>
    </source>
</evidence>
<sequence>MNYEIDDNPEKLLIPLEISKIIYENWNAELTIMDNPDQIYGKALQGKGEITFKNGNQFVGELHNGMMHGQGVFTWANGVVYTGEFQYNVIKGKGQYQWTDGSTYEGEVDASLRNGYGIFNAPNQEAVYEGYWKDGMRDGKGKITFKSGAIYEGNFQQGKKNGDGKMTYPSGNYYEGQWQQDKKCGYGTMNWLTAKEKYYGNWKNNLQNGFGVHIWLENRGEGKQLRNRYEGEWLNGERHGFGTFYYANGSKYEGEWKHNLKDGYAIFIEDNGNIQQGLFRSDRFVQENSNQESILNNTQLNNVPQDSLEDQQLQNQDKRQSQNIVSQINKNIDKKNSKIQSSQLQSPKKISQNVQNSVLKQTTTLQKKRDIEVNPFTYLIDISDLTENLSEEDAERVQRDTQNMLLRHNTFLKMTYKQCSSNQENLLGENSFSMDLQTFWNFLKESKVLDGDVTLASVNRLFYQGAKTQYNMNTEEGELQKQIELLQKIGRPVTLQELKELKFLDLALTAGQEKKKLEWNRLDYNSQNNSENKKTLFEIQEFDLHNGKRSSIVDRSWAYSCEVVEKLKELYNKLTTENRSKKFGYVDKTVKLKNLTKALEEAGYVDDKAKIIQVMEMFYDPQSTLSQIDILEREQQAFLKKRKNKRVKDNQSVTSTIPQTIDYTKQKIEQTTKLFEKELLFNEFQDFIYKYLFKLQKDIRTKQDAENKQNLINHLQKIIDQSQKVLKQPKKAQRVWPTSQKDNAKKNLALQRQREQKEAEEKKKKDEEKRREARERARMQLDDINVPSDIEDDDDEEDDDF</sequence>
<dbReference type="InterPro" id="IPR003409">
    <property type="entry name" value="MORN"/>
</dbReference>
<dbReference type="PANTHER" id="PTHR46613:SF1">
    <property type="entry name" value="RADIAL SPOKE HEAD 10 HOMOLOG B-RELATED"/>
    <property type="match status" value="1"/>
</dbReference>
<protein>
    <recommendedName>
        <fullName evidence="12">MORN motif</fullName>
    </recommendedName>
</protein>
<dbReference type="Proteomes" id="UP000054937">
    <property type="component" value="Unassembled WGS sequence"/>
</dbReference>
<dbReference type="InParanoid" id="A0A0V0QCW4"/>
<proteinExistence type="predicted"/>
<keyword evidence="11" id="KW-1185">Reference proteome</keyword>
<feature type="compositionally biased region" description="Basic and acidic residues" evidence="9">
    <location>
        <begin position="752"/>
        <end position="781"/>
    </location>
</feature>
<evidence type="ECO:0000256" key="8">
    <source>
        <dbReference type="ARBA" id="ARBA00023273"/>
    </source>
</evidence>
<dbReference type="GO" id="GO:0005930">
    <property type="term" value="C:axoneme"/>
    <property type="evidence" value="ECO:0007669"/>
    <property type="project" value="UniProtKB-SubCell"/>
</dbReference>
<evidence type="ECO:0008006" key="12">
    <source>
        <dbReference type="Google" id="ProtNLM"/>
    </source>
</evidence>
<evidence type="ECO:0000256" key="7">
    <source>
        <dbReference type="ARBA" id="ARBA00023212"/>
    </source>
</evidence>
<keyword evidence="4" id="KW-0677">Repeat</keyword>
<keyword evidence="7" id="KW-0206">Cytoskeleton</keyword>
<keyword evidence="5" id="KW-0282">Flagellum</keyword>
<feature type="compositionally biased region" description="Acidic residues" evidence="9">
    <location>
        <begin position="789"/>
        <end position="801"/>
    </location>
</feature>
<dbReference type="SUPFAM" id="SSF82185">
    <property type="entry name" value="Histone H3 K4-specific methyltransferase SET7/9 N-terminal domain"/>
    <property type="match status" value="2"/>
</dbReference>
<dbReference type="OrthoDB" id="294378at2759"/>
<dbReference type="Pfam" id="PF02493">
    <property type="entry name" value="MORN"/>
    <property type="match status" value="9"/>
</dbReference>
<evidence type="ECO:0000256" key="3">
    <source>
        <dbReference type="ARBA" id="ARBA00022490"/>
    </source>
</evidence>
<organism evidence="10 11">
    <name type="scientific">Pseudocohnilembus persalinus</name>
    <name type="common">Ciliate</name>
    <dbReference type="NCBI Taxonomy" id="266149"/>
    <lineage>
        <taxon>Eukaryota</taxon>
        <taxon>Sar</taxon>
        <taxon>Alveolata</taxon>
        <taxon>Ciliophora</taxon>
        <taxon>Intramacronucleata</taxon>
        <taxon>Oligohymenophorea</taxon>
        <taxon>Scuticociliatia</taxon>
        <taxon>Philasterida</taxon>
        <taxon>Pseudocohnilembidae</taxon>
        <taxon>Pseudocohnilembus</taxon>
    </lineage>
</organism>
<gene>
    <name evidence="10" type="ORF">PPERSA_05497</name>
</gene>
<evidence type="ECO:0000256" key="5">
    <source>
        <dbReference type="ARBA" id="ARBA00022846"/>
    </source>
</evidence>
<evidence type="ECO:0000313" key="11">
    <source>
        <dbReference type="Proteomes" id="UP000054937"/>
    </source>
</evidence>
<evidence type="ECO:0000256" key="2">
    <source>
        <dbReference type="ARBA" id="ARBA00004430"/>
    </source>
</evidence>
<keyword evidence="6" id="KW-0969">Cilium</keyword>
<keyword evidence="3" id="KW-0963">Cytoplasm</keyword>
<evidence type="ECO:0000256" key="6">
    <source>
        <dbReference type="ARBA" id="ARBA00023069"/>
    </source>
</evidence>
<keyword evidence="8" id="KW-0966">Cell projection</keyword>
<name>A0A0V0QCW4_PSEPJ</name>
<dbReference type="EMBL" id="LDAU01000198">
    <property type="protein sequence ID" value="KRW99994.1"/>
    <property type="molecule type" value="Genomic_DNA"/>
</dbReference>
<comment type="subcellular location">
    <subcellularLocation>
        <location evidence="1">Cell projection</location>
        <location evidence="1">Cilium</location>
        <location evidence="1">Flagellum</location>
    </subcellularLocation>
    <subcellularLocation>
        <location evidence="2">Cytoplasm</location>
        <location evidence="2">Cytoskeleton</location>
        <location evidence="2">Cilium axoneme</location>
    </subcellularLocation>
</comment>
<reference evidence="10 11" key="1">
    <citation type="journal article" date="2015" name="Sci. Rep.">
        <title>Genome of the facultative scuticociliatosis pathogen Pseudocohnilembus persalinus provides insight into its virulence through horizontal gene transfer.</title>
        <authorList>
            <person name="Xiong J."/>
            <person name="Wang G."/>
            <person name="Cheng J."/>
            <person name="Tian M."/>
            <person name="Pan X."/>
            <person name="Warren A."/>
            <person name="Jiang C."/>
            <person name="Yuan D."/>
            <person name="Miao W."/>
        </authorList>
    </citation>
    <scope>NUCLEOTIDE SEQUENCE [LARGE SCALE GENOMIC DNA]</scope>
    <source>
        <strain evidence="10">36N120E</strain>
    </source>
</reference>
<evidence type="ECO:0000256" key="1">
    <source>
        <dbReference type="ARBA" id="ARBA00004230"/>
    </source>
</evidence>
<evidence type="ECO:0000313" key="10">
    <source>
        <dbReference type="EMBL" id="KRW99994.1"/>
    </source>
</evidence>
<dbReference type="AlphaFoldDB" id="A0A0V0QCW4"/>